<dbReference type="Proteomes" id="UP000078272">
    <property type="component" value="Unassembled WGS sequence"/>
</dbReference>
<protein>
    <recommendedName>
        <fullName evidence="4">HTH araC/xylS-type domain-containing protein</fullName>
    </recommendedName>
</protein>
<reference evidence="5 6" key="1">
    <citation type="journal article" date="2016" name="Front. Microbiol.">
        <title>Genomic Resource of Rice Seed Associated Bacteria.</title>
        <authorList>
            <person name="Midha S."/>
            <person name="Bansal K."/>
            <person name="Sharma S."/>
            <person name="Kumar N."/>
            <person name="Patil P.P."/>
            <person name="Chaudhry V."/>
            <person name="Patil P.B."/>
        </authorList>
    </citation>
    <scope>NUCLEOTIDE SEQUENCE [LARGE SCALE GENOMIC DNA]</scope>
    <source>
        <strain evidence="5 6">NS226</strain>
    </source>
</reference>
<feature type="domain" description="HTH araC/xylS-type" evidence="4">
    <location>
        <begin position="209"/>
        <end position="307"/>
    </location>
</feature>
<keyword evidence="1" id="KW-0805">Transcription regulation</keyword>
<sequence>MQYGSDLGGLVCPSQNPRPNVVEKLVEYRCAHYAAHSEAATYTTNTPARVQFRFSNPILCELRSGMKVMRIGGADPFEVRPGDAVFVPAGLEIDVDLGSASFHQPVECDCVEIEASRFESILGRLNERAPGNERDGMFGINWSAFAVLREPEARNLDLPSLMRLFRMERDVFMDHRIDARIEDTLLGLLQARAHDLLLVAAKAPDNGIHAAIRLIRESLHRHVSVDELARVACMSVSSLHRNFQRQFGTTPARLANDYRVAEAKKMLREGDERTEALAFRLGFSDASHFSRTFRKMTGESPLEYRKSRRHKPCSPVW</sequence>
<dbReference type="SUPFAM" id="SSF46689">
    <property type="entry name" value="Homeodomain-like"/>
    <property type="match status" value="2"/>
</dbReference>
<dbReference type="InterPro" id="IPR018060">
    <property type="entry name" value="HTH_AraC"/>
</dbReference>
<keyword evidence="3" id="KW-0804">Transcription</keyword>
<dbReference type="AlphaFoldDB" id="A0A175R3A1"/>
<dbReference type="InterPro" id="IPR009057">
    <property type="entry name" value="Homeodomain-like_sf"/>
</dbReference>
<dbReference type="OrthoDB" id="9809338at2"/>
<dbReference type="RefSeq" id="WP_058636420.1">
    <property type="nucleotide sequence ID" value="NZ_LDPZ01000059.1"/>
</dbReference>
<accession>A0A175R3A1</accession>
<dbReference type="InterPro" id="IPR020449">
    <property type="entry name" value="Tscrpt_reg_AraC-type_HTH"/>
</dbReference>
<evidence type="ECO:0000256" key="1">
    <source>
        <dbReference type="ARBA" id="ARBA00023015"/>
    </source>
</evidence>
<evidence type="ECO:0000259" key="4">
    <source>
        <dbReference type="PROSITE" id="PS01124"/>
    </source>
</evidence>
<dbReference type="Gene3D" id="1.10.10.60">
    <property type="entry name" value="Homeodomain-like"/>
    <property type="match status" value="1"/>
</dbReference>
<dbReference type="Pfam" id="PF12833">
    <property type="entry name" value="HTH_18"/>
    <property type="match status" value="1"/>
</dbReference>
<evidence type="ECO:0000256" key="3">
    <source>
        <dbReference type="ARBA" id="ARBA00023163"/>
    </source>
</evidence>
<organism evidence="5 6">
    <name type="scientific">Aureimonas ureilytica</name>
    <dbReference type="NCBI Taxonomy" id="401562"/>
    <lineage>
        <taxon>Bacteria</taxon>
        <taxon>Pseudomonadati</taxon>
        <taxon>Pseudomonadota</taxon>
        <taxon>Alphaproteobacteria</taxon>
        <taxon>Hyphomicrobiales</taxon>
        <taxon>Aurantimonadaceae</taxon>
        <taxon>Aureimonas</taxon>
    </lineage>
</organism>
<dbReference type="GO" id="GO:0043565">
    <property type="term" value="F:sequence-specific DNA binding"/>
    <property type="evidence" value="ECO:0007669"/>
    <property type="project" value="InterPro"/>
</dbReference>
<dbReference type="Pfam" id="PF06719">
    <property type="entry name" value="AraC_N"/>
    <property type="match status" value="1"/>
</dbReference>
<dbReference type="PATRIC" id="fig|401562.3.peg.4070"/>
<dbReference type="SMART" id="SM00342">
    <property type="entry name" value="HTH_ARAC"/>
    <property type="match status" value="1"/>
</dbReference>
<dbReference type="PROSITE" id="PS01124">
    <property type="entry name" value="HTH_ARAC_FAMILY_2"/>
    <property type="match status" value="1"/>
</dbReference>
<dbReference type="PANTHER" id="PTHR46796">
    <property type="entry name" value="HTH-TYPE TRANSCRIPTIONAL ACTIVATOR RHAS-RELATED"/>
    <property type="match status" value="1"/>
</dbReference>
<evidence type="ECO:0000313" key="6">
    <source>
        <dbReference type="Proteomes" id="UP000078272"/>
    </source>
</evidence>
<dbReference type="PRINTS" id="PR00032">
    <property type="entry name" value="HTHARAC"/>
</dbReference>
<dbReference type="GO" id="GO:0003700">
    <property type="term" value="F:DNA-binding transcription factor activity"/>
    <property type="evidence" value="ECO:0007669"/>
    <property type="project" value="InterPro"/>
</dbReference>
<evidence type="ECO:0000313" key="5">
    <source>
        <dbReference type="EMBL" id="KTQ85442.1"/>
    </source>
</evidence>
<dbReference type="eggNOG" id="COG4977">
    <property type="taxonomic scope" value="Bacteria"/>
</dbReference>
<evidence type="ECO:0000256" key="2">
    <source>
        <dbReference type="ARBA" id="ARBA00023125"/>
    </source>
</evidence>
<keyword evidence="2" id="KW-0238">DNA-binding</keyword>
<comment type="caution">
    <text evidence="5">The sequence shown here is derived from an EMBL/GenBank/DDBJ whole genome shotgun (WGS) entry which is preliminary data.</text>
</comment>
<proteinExistence type="predicted"/>
<gene>
    <name evidence="5" type="ORF">NS226_19725</name>
</gene>
<dbReference type="InterPro" id="IPR009594">
    <property type="entry name" value="Tscrpt_reg_HTH_AraC_N"/>
</dbReference>
<dbReference type="PANTHER" id="PTHR46796:SF7">
    <property type="entry name" value="ARAC FAMILY TRANSCRIPTIONAL REGULATOR"/>
    <property type="match status" value="1"/>
</dbReference>
<name>A0A175R3A1_9HYPH</name>
<dbReference type="EMBL" id="LDPZ01000059">
    <property type="protein sequence ID" value="KTQ85442.1"/>
    <property type="molecule type" value="Genomic_DNA"/>
</dbReference>
<dbReference type="InterPro" id="IPR050204">
    <property type="entry name" value="AraC_XylS_family_regulators"/>
</dbReference>